<organism evidence="1 2">
    <name type="scientific">Gilliamella apis</name>
    <dbReference type="NCBI Taxonomy" id="1970738"/>
    <lineage>
        <taxon>Bacteria</taxon>
        <taxon>Pseudomonadati</taxon>
        <taxon>Pseudomonadota</taxon>
        <taxon>Gammaproteobacteria</taxon>
        <taxon>Orbales</taxon>
        <taxon>Orbaceae</taxon>
        <taxon>Gilliamella</taxon>
    </lineage>
</organism>
<name>A0A242NUG8_9GAMM</name>
<reference evidence="1 2" key="1">
    <citation type="submission" date="2017-03" db="EMBL/GenBank/DDBJ databases">
        <title>Comparative genomics of honeybee gut symbionts reveal geographically distinct and subgroup specific antibiotic resistance.</title>
        <authorList>
            <person name="Ludvigsen J."/>
            <person name="Porcellato D."/>
            <person name="Labee-Lund T.M."/>
            <person name="Amdam G.V."/>
            <person name="Rudi K."/>
        </authorList>
    </citation>
    <scope>NUCLEOTIDE SEQUENCE [LARGE SCALE GENOMIC DNA]</scope>
    <source>
        <strain evidence="1 2">A-4-12</strain>
    </source>
</reference>
<dbReference type="AlphaFoldDB" id="A0A242NUG8"/>
<gene>
    <name evidence="1" type="ORF">B6D06_06810</name>
</gene>
<sequence>MIKKLTNIQIHNNTIIIDGHDSKVHIDGTCLEVALLTAENNILLFVTFDCPFEEILAIYLFDLQQNRIIDKAMIYQMYYTGFFSDLVIVSEKSLSFEFMIEGGWTLALFDKPKKSLSHLLPMSMVKRPFSLTRYFSLKRNV</sequence>
<evidence type="ECO:0000313" key="1">
    <source>
        <dbReference type="EMBL" id="OTQ49310.1"/>
    </source>
</evidence>
<dbReference type="RefSeq" id="WP_086320600.1">
    <property type="nucleotide sequence ID" value="NZ_NASD01000019.1"/>
</dbReference>
<evidence type="ECO:0000313" key="2">
    <source>
        <dbReference type="Proteomes" id="UP000194968"/>
    </source>
</evidence>
<dbReference type="Proteomes" id="UP000194968">
    <property type="component" value="Unassembled WGS sequence"/>
</dbReference>
<proteinExistence type="predicted"/>
<comment type="caution">
    <text evidence="1">The sequence shown here is derived from an EMBL/GenBank/DDBJ whole genome shotgun (WGS) entry which is preliminary data.</text>
</comment>
<accession>A0A242NUG8</accession>
<dbReference type="EMBL" id="NASK01000096">
    <property type="protein sequence ID" value="OTQ49310.1"/>
    <property type="molecule type" value="Genomic_DNA"/>
</dbReference>
<dbReference type="OrthoDB" id="7065204at2"/>
<protein>
    <submittedName>
        <fullName evidence="1">Uncharacterized protein</fullName>
    </submittedName>
</protein>